<dbReference type="EC" id="1.1.1.3" evidence="5"/>
<protein>
    <recommendedName>
        <fullName evidence="5">homoserine dehydrogenase</fullName>
        <ecNumber evidence="5">1.1.1.3</ecNumber>
    </recommendedName>
</protein>
<comment type="pathway">
    <text evidence="2">Amino-acid biosynthesis; L-threonine biosynthesis; L-threonine from L-aspartate: step 3/5.</text>
</comment>
<evidence type="ECO:0000256" key="5">
    <source>
        <dbReference type="ARBA" id="ARBA00013213"/>
    </source>
</evidence>
<evidence type="ECO:0000256" key="7">
    <source>
        <dbReference type="ARBA" id="ARBA00022697"/>
    </source>
</evidence>
<comment type="similarity">
    <text evidence="4">Belongs to the homoserine dehydrogenase family.</text>
</comment>
<evidence type="ECO:0000256" key="8">
    <source>
        <dbReference type="ARBA" id="ARBA00022857"/>
    </source>
</evidence>
<dbReference type="InterPro" id="IPR022697">
    <property type="entry name" value="HDH_short"/>
</dbReference>
<comment type="cofactor">
    <cofactor evidence="1">
        <name>a metal cation</name>
        <dbReference type="ChEBI" id="CHEBI:25213"/>
    </cofactor>
</comment>
<proteinExistence type="inferred from homology"/>
<evidence type="ECO:0000256" key="6">
    <source>
        <dbReference type="ARBA" id="ARBA00022605"/>
    </source>
</evidence>
<organism evidence="14 15">
    <name type="scientific">Winogradskyella haliclonae</name>
    <dbReference type="NCBI Taxonomy" id="2048558"/>
    <lineage>
        <taxon>Bacteria</taxon>
        <taxon>Pseudomonadati</taxon>
        <taxon>Bacteroidota</taxon>
        <taxon>Flavobacteriia</taxon>
        <taxon>Flavobacteriales</taxon>
        <taxon>Flavobacteriaceae</taxon>
        <taxon>Winogradskyella</taxon>
    </lineage>
</organism>
<evidence type="ECO:0000256" key="9">
    <source>
        <dbReference type="ARBA" id="ARBA00023002"/>
    </source>
</evidence>
<keyword evidence="6" id="KW-0028">Amino-acid biosynthesis</keyword>
<evidence type="ECO:0000256" key="4">
    <source>
        <dbReference type="ARBA" id="ARBA00006753"/>
    </source>
</evidence>
<dbReference type="RefSeq" id="WP_229719551.1">
    <property type="nucleotide sequence ID" value="NZ_BMDQ01000001.1"/>
</dbReference>
<dbReference type="SUPFAM" id="SSF51735">
    <property type="entry name" value="NAD(P)-binding Rossmann-fold domains"/>
    <property type="match status" value="1"/>
</dbReference>
<evidence type="ECO:0000313" key="14">
    <source>
        <dbReference type="EMBL" id="GGI55792.1"/>
    </source>
</evidence>
<dbReference type="InterPro" id="IPR001342">
    <property type="entry name" value="HDH_cat"/>
</dbReference>
<dbReference type="SUPFAM" id="SSF55347">
    <property type="entry name" value="Glyceraldehyde-3-phosphate dehydrogenase-like, C-terminal domain"/>
    <property type="match status" value="1"/>
</dbReference>
<dbReference type="InterPro" id="IPR011147">
    <property type="entry name" value="Bifunc_Aspkin/hSer_DH"/>
</dbReference>
<keyword evidence="10" id="KW-0486">Methionine biosynthesis</keyword>
<dbReference type="InterPro" id="IPR036291">
    <property type="entry name" value="NAD(P)-bd_dom_sf"/>
</dbReference>
<keyword evidence="8" id="KW-0521">NADP</keyword>
<dbReference type="InterPro" id="IPR005106">
    <property type="entry name" value="Asp/hSer_DH_NAD-bd"/>
</dbReference>
<evidence type="ECO:0000256" key="11">
    <source>
        <dbReference type="ARBA" id="ARBA00048841"/>
    </source>
</evidence>
<evidence type="ECO:0000256" key="3">
    <source>
        <dbReference type="ARBA" id="ARBA00005062"/>
    </source>
</evidence>
<evidence type="ECO:0000256" key="2">
    <source>
        <dbReference type="ARBA" id="ARBA00005056"/>
    </source>
</evidence>
<gene>
    <name evidence="14" type="ORF">GCM10011444_01010</name>
</gene>
<dbReference type="Gene3D" id="3.30.360.10">
    <property type="entry name" value="Dihydrodipicolinate Reductase, domain 2"/>
    <property type="match status" value="1"/>
</dbReference>
<dbReference type="PIRSF" id="PIRSF036497">
    <property type="entry name" value="HDH_short"/>
    <property type="match status" value="1"/>
</dbReference>
<evidence type="ECO:0000259" key="13">
    <source>
        <dbReference type="Pfam" id="PF03447"/>
    </source>
</evidence>
<dbReference type="Pfam" id="PF03447">
    <property type="entry name" value="NAD_binding_3"/>
    <property type="match status" value="1"/>
</dbReference>
<name>A0ABQ2BVK8_9FLAO</name>
<feature type="domain" description="Homoserine dehydrogenase catalytic" evidence="12">
    <location>
        <begin position="151"/>
        <end position="349"/>
    </location>
</feature>
<dbReference type="Pfam" id="PF00742">
    <property type="entry name" value="Homoserine_dh"/>
    <property type="match status" value="1"/>
</dbReference>
<sequence length="355" mass="39967">MTEVNLIIFGIGNVGSTLINQLIDFKPDLRLKHNIDLRIPFVCNSKKGLYAKSLGHDWQSLFNKESRSYSISSIQEIVSQFRLENVIIVDATASEAFVKEYPFFIDKGFHIVAANKAANTLDYEFYKILRQKLARLKSNFLYETNVGAGLPIIETIKNLNQSGEKVKKIRGVFSGSLSYIFNRFSNEDIEFSEVLKDASQKGYTEPDARDDLSGKDVARKLLILGRELGLQSNLSDVKIQSLVPKTLNGKTTLKQFNDRITELNPIFHKSKSEQNGDKVLRYIGELDVENYIFNVKLVSESRQTSLGQLKGTDTLFEIYTESYNDRPLVIQGAGAGKEVTARGLFSDIIKIANTL</sequence>
<dbReference type="Proteomes" id="UP000624701">
    <property type="component" value="Unassembled WGS sequence"/>
</dbReference>
<feature type="domain" description="Aspartate/homoserine dehydrogenase NAD-binding" evidence="13">
    <location>
        <begin position="10"/>
        <end position="142"/>
    </location>
</feature>
<evidence type="ECO:0000256" key="1">
    <source>
        <dbReference type="ARBA" id="ARBA00001920"/>
    </source>
</evidence>
<keyword evidence="15" id="KW-1185">Reference proteome</keyword>
<comment type="caution">
    <text evidence="14">The sequence shown here is derived from an EMBL/GenBank/DDBJ whole genome shotgun (WGS) entry which is preliminary data.</text>
</comment>
<evidence type="ECO:0000313" key="15">
    <source>
        <dbReference type="Proteomes" id="UP000624701"/>
    </source>
</evidence>
<evidence type="ECO:0000259" key="12">
    <source>
        <dbReference type="Pfam" id="PF00742"/>
    </source>
</evidence>
<dbReference type="PANTHER" id="PTHR43070:SF3">
    <property type="entry name" value="HOMOSERINE DEHYDROGENASE"/>
    <property type="match status" value="1"/>
</dbReference>
<accession>A0ABQ2BVK8</accession>
<dbReference type="EMBL" id="BMDQ01000001">
    <property type="protein sequence ID" value="GGI55792.1"/>
    <property type="molecule type" value="Genomic_DNA"/>
</dbReference>
<reference evidence="15" key="1">
    <citation type="journal article" date="2019" name="Int. J. Syst. Evol. Microbiol.">
        <title>The Global Catalogue of Microorganisms (GCM) 10K type strain sequencing project: providing services to taxonomists for standard genome sequencing and annotation.</title>
        <authorList>
            <consortium name="The Broad Institute Genomics Platform"/>
            <consortium name="The Broad Institute Genome Sequencing Center for Infectious Disease"/>
            <person name="Wu L."/>
            <person name="Ma J."/>
        </authorList>
    </citation>
    <scope>NUCLEOTIDE SEQUENCE [LARGE SCALE GENOMIC DNA]</scope>
    <source>
        <strain evidence="15">CCM 8681</strain>
    </source>
</reference>
<comment type="pathway">
    <text evidence="3">Amino-acid biosynthesis; L-methionine biosynthesis via de novo pathway; L-homoserine from L-aspartate: step 3/3.</text>
</comment>
<evidence type="ECO:0000256" key="10">
    <source>
        <dbReference type="ARBA" id="ARBA00023167"/>
    </source>
</evidence>
<dbReference type="Gene3D" id="3.40.50.720">
    <property type="entry name" value="NAD(P)-binding Rossmann-like Domain"/>
    <property type="match status" value="1"/>
</dbReference>
<comment type="catalytic activity">
    <reaction evidence="11">
        <text>L-homoserine + NADP(+) = L-aspartate 4-semialdehyde + NADPH + H(+)</text>
        <dbReference type="Rhea" id="RHEA:15761"/>
        <dbReference type="ChEBI" id="CHEBI:15378"/>
        <dbReference type="ChEBI" id="CHEBI:57476"/>
        <dbReference type="ChEBI" id="CHEBI:57783"/>
        <dbReference type="ChEBI" id="CHEBI:58349"/>
        <dbReference type="ChEBI" id="CHEBI:537519"/>
        <dbReference type="EC" id="1.1.1.3"/>
    </reaction>
    <physiologicalReaction direction="right-to-left" evidence="11">
        <dbReference type="Rhea" id="RHEA:15763"/>
    </physiologicalReaction>
</comment>
<keyword evidence="7" id="KW-0791">Threonine biosynthesis</keyword>
<dbReference type="PANTHER" id="PTHR43070">
    <property type="match status" value="1"/>
</dbReference>
<keyword evidence="9" id="KW-0560">Oxidoreductase</keyword>